<evidence type="ECO:0000313" key="2">
    <source>
        <dbReference type="EMBL" id="GFO87433.1"/>
    </source>
</evidence>
<dbReference type="Proteomes" id="UP000620147">
    <property type="component" value="Unassembled WGS sequence"/>
</dbReference>
<accession>A0ABQ1DXH8</accession>
<evidence type="ECO:0000313" key="3">
    <source>
        <dbReference type="Proteomes" id="UP000620147"/>
    </source>
</evidence>
<dbReference type="InterPro" id="IPR007359">
    <property type="entry name" value="SigmaE_reg_RseC_MucC"/>
</dbReference>
<sequence length="168" mass="18158">MCFVHDHNFQFSILNSPLLQLVLNNREEDFNVTQQGTIKKLLPNGLAEVEVTRRSACGHDCAKCGGCGGLETQTLYVTARNHAHASVGDRVLIEGETKQVLGFAVLVYLLPLVLFFVGYGVGAGMKLGGGLSALIGGVLFIGGILAAMWYSHKLKLRNEAPFAITERL</sequence>
<keyword evidence="1" id="KW-1133">Transmembrane helix</keyword>
<reference evidence="2 3" key="1">
    <citation type="submission" date="2020-06" db="EMBL/GenBank/DDBJ databases">
        <title>Characterization of fructooligosaccharide metabolism and fructooligosaccharide-degrading enzymes in human commensal butyrate producers.</title>
        <authorList>
            <person name="Tanno H."/>
            <person name="Fujii T."/>
            <person name="Hirano K."/>
            <person name="Maeno S."/>
            <person name="Tonozuka T."/>
            <person name="Sakamoto M."/>
            <person name="Ohkuma M."/>
            <person name="Tochio T."/>
            <person name="Endo A."/>
        </authorList>
    </citation>
    <scope>NUCLEOTIDE SEQUENCE [LARGE SCALE GENOMIC DNA]</scope>
    <source>
        <strain evidence="2 3">JCM 31056</strain>
    </source>
</reference>
<organism evidence="2 3">
    <name type="scientific">Butyricicoccus faecihominis</name>
    <dbReference type="NCBI Taxonomy" id="1712515"/>
    <lineage>
        <taxon>Bacteria</taxon>
        <taxon>Bacillati</taxon>
        <taxon>Bacillota</taxon>
        <taxon>Clostridia</taxon>
        <taxon>Eubacteriales</taxon>
        <taxon>Butyricicoccaceae</taxon>
        <taxon>Butyricicoccus</taxon>
    </lineage>
</organism>
<evidence type="ECO:0000256" key="1">
    <source>
        <dbReference type="SAM" id="Phobius"/>
    </source>
</evidence>
<dbReference type="Pfam" id="PF04246">
    <property type="entry name" value="RseC_MucC"/>
    <property type="match status" value="1"/>
</dbReference>
<protein>
    <recommendedName>
        <fullName evidence="4">Polyunsaturated fatty acid synthase PfaA</fullName>
    </recommendedName>
</protein>
<proteinExistence type="predicted"/>
<dbReference type="EMBL" id="BLYJ01000005">
    <property type="protein sequence ID" value="GFO87433.1"/>
    <property type="molecule type" value="Genomic_DNA"/>
</dbReference>
<dbReference type="PANTHER" id="PTHR35867">
    <property type="entry name" value="PROTEIN RSEC"/>
    <property type="match status" value="1"/>
</dbReference>
<feature type="transmembrane region" description="Helical" evidence="1">
    <location>
        <begin position="127"/>
        <end position="150"/>
    </location>
</feature>
<feature type="transmembrane region" description="Helical" evidence="1">
    <location>
        <begin position="100"/>
        <end position="121"/>
    </location>
</feature>
<keyword evidence="1" id="KW-0472">Membrane</keyword>
<gene>
    <name evidence="2" type="ORF">BUFA31_05970</name>
</gene>
<keyword evidence="1" id="KW-0812">Transmembrane</keyword>
<name>A0ABQ1DXH8_9FIRM</name>
<evidence type="ECO:0008006" key="4">
    <source>
        <dbReference type="Google" id="ProtNLM"/>
    </source>
</evidence>
<comment type="caution">
    <text evidence="2">The sequence shown here is derived from an EMBL/GenBank/DDBJ whole genome shotgun (WGS) entry which is preliminary data.</text>
</comment>
<keyword evidence="3" id="KW-1185">Reference proteome</keyword>
<dbReference type="PANTHER" id="PTHR35867:SF1">
    <property type="entry name" value="PROTEIN RSEC"/>
    <property type="match status" value="1"/>
</dbReference>